<evidence type="ECO:0000313" key="2">
    <source>
        <dbReference type="EMBL" id="KAL3775676.1"/>
    </source>
</evidence>
<evidence type="ECO:0000256" key="1">
    <source>
        <dbReference type="SAM" id="MobiDB-lite"/>
    </source>
</evidence>
<feature type="region of interest" description="Disordered" evidence="1">
    <location>
        <begin position="1"/>
        <end position="60"/>
    </location>
</feature>
<name>A0ABD3NKR9_9STRA</name>
<accession>A0ABD3NKR9</accession>
<protein>
    <submittedName>
        <fullName evidence="2">Uncharacterized protein</fullName>
    </submittedName>
</protein>
<comment type="caution">
    <text evidence="2">The sequence shown here is derived from an EMBL/GenBank/DDBJ whole genome shotgun (WGS) entry which is preliminary data.</text>
</comment>
<keyword evidence="3" id="KW-1185">Reference proteome</keyword>
<feature type="compositionally biased region" description="Acidic residues" evidence="1">
    <location>
        <begin position="8"/>
        <end position="18"/>
    </location>
</feature>
<gene>
    <name evidence="2" type="ORF">ACHAW5_009487</name>
</gene>
<evidence type="ECO:0000313" key="3">
    <source>
        <dbReference type="Proteomes" id="UP001530315"/>
    </source>
</evidence>
<dbReference type="Proteomes" id="UP001530315">
    <property type="component" value="Unassembled WGS sequence"/>
</dbReference>
<sequence length="60" mass="6357">MPPTEGATMEDVDDEEMTAETNATTAKTIEMRTRNLPPSLPPDDNDGGSAGRAGVNNKTH</sequence>
<dbReference type="EMBL" id="JALLAZ020001401">
    <property type="protein sequence ID" value="KAL3775676.1"/>
    <property type="molecule type" value="Genomic_DNA"/>
</dbReference>
<reference evidence="2 3" key="1">
    <citation type="submission" date="2024-10" db="EMBL/GenBank/DDBJ databases">
        <title>Updated reference genomes for cyclostephanoid diatoms.</title>
        <authorList>
            <person name="Roberts W.R."/>
            <person name="Alverson A.J."/>
        </authorList>
    </citation>
    <scope>NUCLEOTIDE SEQUENCE [LARGE SCALE GENOMIC DNA]</scope>
    <source>
        <strain evidence="2 3">AJA276-08</strain>
    </source>
</reference>
<proteinExistence type="predicted"/>
<dbReference type="AlphaFoldDB" id="A0ABD3NKR9"/>
<feature type="compositionally biased region" description="Low complexity" evidence="1">
    <location>
        <begin position="19"/>
        <end position="28"/>
    </location>
</feature>
<organism evidence="2 3">
    <name type="scientific">Stephanodiscus triporus</name>
    <dbReference type="NCBI Taxonomy" id="2934178"/>
    <lineage>
        <taxon>Eukaryota</taxon>
        <taxon>Sar</taxon>
        <taxon>Stramenopiles</taxon>
        <taxon>Ochrophyta</taxon>
        <taxon>Bacillariophyta</taxon>
        <taxon>Coscinodiscophyceae</taxon>
        <taxon>Thalassiosirophycidae</taxon>
        <taxon>Stephanodiscales</taxon>
        <taxon>Stephanodiscaceae</taxon>
        <taxon>Stephanodiscus</taxon>
    </lineage>
</organism>